<dbReference type="KEGG" id="hyj:FHG12_11435"/>
<dbReference type="RefSeq" id="WP_139515852.1">
    <property type="nucleotide sequence ID" value="NZ_CP040896.1"/>
</dbReference>
<sequence length="104" mass="12052">MQSPRCNRCRRRCFARRGSGARREGTANYAADALQAPGERPYLTRWRDRYQRNAEPARIAENFALFDRVLADLVAGRLDWSGAHRLGFQGNNYARFYFVGYQMA</sequence>
<name>A0A5B8A1Y2_9BACT</name>
<keyword evidence="2" id="KW-1185">Reference proteome</keyword>
<dbReference type="EMBL" id="CP040896">
    <property type="protein sequence ID" value="QDA60676.1"/>
    <property type="molecule type" value="Genomic_DNA"/>
</dbReference>
<gene>
    <name evidence="1" type="ORF">FHG12_11435</name>
</gene>
<evidence type="ECO:0000313" key="2">
    <source>
        <dbReference type="Proteomes" id="UP000305398"/>
    </source>
</evidence>
<accession>A0A5B8A1Y2</accession>
<dbReference type="OrthoDB" id="9804790at2"/>
<dbReference type="AlphaFoldDB" id="A0A5B8A1Y2"/>
<proteinExistence type="predicted"/>
<evidence type="ECO:0000313" key="1">
    <source>
        <dbReference type="EMBL" id="QDA60676.1"/>
    </source>
</evidence>
<dbReference type="Proteomes" id="UP000305398">
    <property type="component" value="Chromosome"/>
</dbReference>
<reference evidence="1 2" key="1">
    <citation type="submission" date="2019-06" db="EMBL/GenBank/DDBJ databases">
        <authorList>
            <person name="Srinivasan S."/>
        </authorList>
    </citation>
    <scope>NUCLEOTIDE SEQUENCE [LARGE SCALE GENOMIC DNA]</scope>
    <source>
        <strain evidence="1 2">17J68-5</strain>
    </source>
</reference>
<organism evidence="1 2">
    <name type="scientific">Hymenobacter jejuensis</name>
    <dbReference type="NCBI Taxonomy" id="2502781"/>
    <lineage>
        <taxon>Bacteria</taxon>
        <taxon>Pseudomonadati</taxon>
        <taxon>Bacteroidota</taxon>
        <taxon>Cytophagia</taxon>
        <taxon>Cytophagales</taxon>
        <taxon>Hymenobacteraceae</taxon>
        <taxon>Hymenobacter</taxon>
    </lineage>
</organism>
<protein>
    <submittedName>
        <fullName evidence="1">Uncharacterized protein</fullName>
    </submittedName>
</protein>